<gene>
    <name evidence="1" type="ORF">LMG24238_03238</name>
</gene>
<sequence length="63" mass="7351">MRTTINIDNHLMSDALAATGLKTKREVVEYALQKIIQLKRQENIRNLRGKIKWQGNLDETRTD</sequence>
<protein>
    <recommendedName>
        <fullName evidence="3">Arc/MetJ family transcription regulator</fullName>
    </recommendedName>
</protein>
<dbReference type="RefSeq" id="WP_175051335.1">
    <property type="nucleotide sequence ID" value="NZ_CADIKC010000004.1"/>
</dbReference>
<dbReference type="GeneID" id="97041864"/>
<proteinExistence type="predicted"/>
<dbReference type="InterPro" id="IPR019239">
    <property type="entry name" value="VapB_antitoxin"/>
</dbReference>
<keyword evidence="2" id="KW-1185">Reference proteome</keyword>
<evidence type="ECO:0000313" key="2">
    <source>
        <dbReference type="Proteomes" id="UP000494255"/>
    </source>
</evidence>
<organism evidence="1 2">
    <name type="scientific">Paraburkholderia sediminicola</name>
    <dbReference type="NCBI Taxonomy" id="458836"/>
    <lineage>
        <taxon>Bacteria</taxon>
        <taxon>Pseudomonadati</taxon>
        <taxon>Pseudomonadota</taxon>
        <taxon>Betaproteobacteria</taxon>
        <taxon>Burkholderiales</taxon>
        <taxon>Burkholderiaceae</taxon>
        <taxon>Paraburkholderia</taxon>
    </lineage>
</organism>
<name>A0A6J5B654_9BURK</name>
<dbReference type="Proteomes" id="UP000494255">
    <property type="component" value="Unassembled WGS sequence"/>
</dbReference>
<accession>A0A6J5B654</accession>
<dbReference type="AlphaFoldDB" id="A0A6J5B654"/>
<evidence type="ECO:0000313" key="1">
    <source>
        <dbReference type="EMBL" id="CAB3693478.1"/>
    </source>
</evidence>
<evidence type="ECO:0008006" key="3">
    <source>
        <dbReference type="Google" id="ProtNLM"/>
    </source>
</evidence>
<reference evidence="1 2" key="1">
    <citation type="submission" date="2020-04" db="EMBL/GenBank/DDBJ databases">
        <authorList>
            <person name="De Canck E."/>
        </authorList>
    </citation>
    <scope>NUCLEOTIDE SEQUENCE [LARGE SCALE GENOMIC DNA]</scope>
    <source>
        <strain evidence="1 2">LMG 24238</strain>
    </source>
</reference>
<dbReference type="Pfam" id="PF09957">
    <property type="entry name" value="VapB_antitoxin"/>
    <property type="match status" value="1"/>
</dbReference>
<dbReference type="EMBL" id="CADIKC010000004">
    <property type="protein sequence ID" value="CAB3693478.1"/>
    <property type="molecule type" value="Genomic_DNA"/>
</dbReference>